<organism evidence="2 4">
    <name type="scientific">Rhizophagus clarus</name>
    <dbReference type="NCBI Taxonomy" id="94130"/>
    <lineage>
        <taxon>Eukaryota</taxon>
        <taxon>Fungi</taxon>
        <taxon>Fungi incertae sedis</taxon>
        <taxon>Mucoromycota</taxon>
        <taxon>Glomeromycotina</taxon>
        <taxon>Glomeromycetes</taxon>
        <taxon>Glomerales</taxon>
        <taxon>Glomeraceae</taxon>
        <taxon>Rhizophagus</taxon>
    </lineage>
</organism>
<feature type="region of interest" description="Disordered" evidence="1">
    <location>
        <begin position="1"/>
        <end position="41"/>
    </location>
</feature>
<name>A0A2Z6RGY6_9GLOM</name>
<accession>A0A2Z6RGY6</accession>
<evidence type="ECO:0000256" key="1">
    <source>
        <dbReference type="SAM" id="MobiDB-lite"/>
    </source>
</evidence>
<reference evidence="3" key="2">
    <citation type="submission" date="2019-10" db="EMBL/GenBank/DDBJ databases">
        <title>Conservation and host-specific expression of non-tandemly repeated heterogenous ribosome RNA gene in arbuscular mycorrhizal fungi.</title>
        <authorList>
            <person name="Maeda T."/>
            <person name="Kobayashi Y."/>
            <person name="Nakagawa T."/>
            <person name="Ezawa T."/>
            <person name="Yamaguchi K."/>
            <person name="Bino T."/>
            <person name="Nishimoto Y."/>
            <person name="Shigenobu S."/>
            <person name="Kawaguchi M."/>
        </authorList>
    </citation>
    <scope>NUCLEOTIDE SEQUENCE</scope>
    <source>
        <strain evidence="3">HR1</strain>
    </source>
</reference>
<protein>
    <submittedName>
        <fullName evidence="2">Uncharacterized protein</fullName>
    </submittedName>
</protein>
<proteinExistence type="predicted"/>
<dbReference type="EMBL" id="BEXD01003502">
    <property type="protein sequence ID" value="GBC01344.1"/>
    <property type="molecule type" value="Genomic_DNA"/>
</dbReference>
<keyword evidence="4" id="KW-1185">Reference proteome</keyword>
<dbReference type="EMBL" id="BLAL01000156">
    <property type="protein sequence ID" value="GES85636.1"/>
    <property type="molecule type" value="Genomic_DNA"/>
</dbReference>
<evidence type="ECO:0000313" key="3">
    <source>
        <dbReference type="EMBL" id="GES85636.1"/>
    </source>
</evidence>
<feature type="compositionally biased region" description="Polar residues" evidence="1">
    <location>
        <begin position="15"/>
        <end position="40"/>
    </location>
</feature>
<dbReference type="AlphaFoldDB" id="A0A2Z6RGY6"/>
<dbReference type="Proteomes" id="UP000247702">
    <property type="component" value="Unassembled WGS sequence"/>
</dbReference>
<sequence length="87" mass="10264">MDHRGHEISEIGNDNAKTSYTNNNVEDIPMDNTSSTQSHYSRIIRRRRINREIRKRTNSLFPYRRLPVQVTNYPFGNLIFNGSPTFH</sequence>
<evidence type="ECO:0000313" key="2">
    <source>
        <dbReference type="EMBL" id="GBC01344.1"/>
    </source>
</evidence>
<evidence type="ECO:0000313" key="4">
    <source>
        <dbReference type="Proteomes" id="UP000247702"/>
    </source>
</evidence>
<dbReference type="Proteomes" id="UP000615446">
    <property type="component" value="Unassembled WGS sequence"/>
</dbReference>
<gene>
    <name evidence="3" type="ORF">RCL2_001274000</name>
    <name evidence="2" type="ORF">RclHR1_04150008</name>
</gene>
<reference evidence="2 4" key="1">
    <citation type="submission" date="2017-11" db="EMBL/GenBank/DDBJ databases">
        <title>The genome of Rhizophagus clarus HR1 reveals common genetic basis of auxotrophy among arbuscular mycorrhizal fungi.</title>
        <authorList>
            <person name="Kobayashi Y."/>
        </authorList>
    </citation>
    <scope>NUCLEOTIDE SEQUENCE [LARGE SCALE GENOMIC DNA]</scope>
    <source>
        <strain evidence="2 4">HR1</strain>
    </source>
</reference>
<dbReference type="OrthoDB" id="2373813at2759"/>
<comment type="caution">
    <text evidence="2">The sequence shown here is derived from an EMBL/GenBank/DDBJ whole genome shotgun (WGS) entry which is preliminary data.</text>
</comment>